<reference evidence="3" key="1">
    <citation type="submission" date="2016-03" db="EMBL/GenBank/DDBJ databases">
        <title>Draft genome sequence of Paenibacillus glacialis DSM 22343.</title>
        <authorList>
            <person name="Shin S.-K."/>
            <person name="Yi H."/>
        </authorList>
    </citation>
    <scope>NUCLEOTIDE SEQUENCE [LARGE SCALE GENOMIC DNA]</scope>
    <source>
        <strain evidence="3">CCUG 60099</strain>
    </source>
</reference>
<evidence type="ECO:0000313" key="2">
    <source>
        <dbReference type="EMBL" id="OCB73602.1"/>
    </source>
</evidence>
<dbReference type="RefSeq" id="WP_065449923.1">
    <property type="nucleotide sequence ID" value="NZ_LVEN01000027.1"/>
</dbReference>
<sequence>MIHDNNENYGQNGRNFQSENEEITSETIEKKDPAINQHHDDSLNRNQNSGNQYDIDRSQNEDADDNEETDPYFQKNAEIAQDLDNELKNDNDPDDEEDLDEDLEDNDEDFDRSDRSDLRERNFDDENEDDSSRENLEPENPNINDPDPFAPQRF</sequence>
<dbReference type="Proteomes" id="UP000093343">
    <property type="component" value="Unassembled WGS sequence"/>
</dbReference>
<comment type="caution">
    <text evidence="2">The sequence shown here is derived from an EMBL/GenBank/DDBJ whole genome shotgun (WGS) entry which is preliminary data.</text>
</comment>
<evidence type="ECO:0000313" key="3">
    <source>
        <dbReference type="Proteomes" id="UP000093343"/>
    </source>
</evidence>
<dbReference type="EMBL" id="LVEN01000027">
    <property type="protein sequence ID" value="OCB73602.1"/>
    <property type="molecule type" value="Genomic_DNA"/>
</dbReference>
<proteinExistence type="predicted"/>
<feature type="compositionally biased region" description="Acidic residues" evidence="1">
    <location>
        <begin position="61"/>
        <end position="70"/>
    </location>
</feature>
<gene>
    <name evidence="2" type="ORF">FLP_13040</name>
</gene>
<feature type="compositionally biased region" description="Acidic residues" evidence="1">
    <location>
        <begin position="92"/>
        <end position="111"/>
    </location>
</feature>
<keyword evidence="3" id="KW-1185">Reference proteome</keyword>
<evidence type="ECO:0008006" key="4">
    <source>
        <dbReference type="Google" id="ProtNLM"/>
    </source>
</evidence>
<accession>A0ABX2XI23</accession>
<protein>
    <recommendedName>
        <fullName evidence="4">Highly acidic protein</fullName>
    </recommendedName>
</protein>
<evidence type="ECO:0000256" key="1">
    <source>
        <dbReference type="SAM" id="MobiDB-lite"/>
    </source>
</evidence>
<organism evidence="2 3">
    <name type="scientific">Flavobacterium piscis</name>
    <dbReference type="NCBI Taxonomy" id="1114874"/>
    <lineage>
        <taxon>Bacteria</taxon>
        <taxon>Pseudomonadati</taxon>
        <taxon>Bacteroidota</taxon>
        <taxon>Flavobacteriia</taxon>
        <taxon>Flavobacteriales</taxon>
        <taxon>Flavobacteriaceae</taxon>
        <taxon>Flavobacterium</taxon>
    </lineage>
</organism>
<name>A0ABX2XI23_9FLAO</name>
<feature type="compositionally biased region" description="Low complexity" evidence="1">
    <location>
        <begin position="138"/>
        <end position="147"/>
    </location>
</feature>
<feature type="compositionally biased region" description="Basic and acidic residues" evidence="1">
    <location>
        <begin position="27"/>
        <end position="43"/>
    </location>
</feature>
<feature type="compositionally biased region" description="Polar residues" evidence="1">
    <location>
        <begin position="7"/>
        <end position="17"/>
    </location>
</feature>
<feature type="compositionally biased region" description="Basic and acidic residues" evidence="1">
    <location>
        <begin position="112"/>
        <end position="136"/>
    </location>
</feature>
<feature type="region of interest" description="Disordered" evidence="1">
    <location>
        <begin position="1"/>
        <end position="154"/>
    </location>
</feature>